<evidence type="ECO:0000313" key="3">
    <source>
        <dbReference type="EMBL" id="CAJ2502868.1"/>
    </source>
</evidence>
<comment type="caution">
    <text evidence="3">The sequence shown here is derived from an EMBL/GenBank/DDBJ whole genome shotgun (WGS) entry which is preliminary data.</text>
</comment>
<feature type="domain" description="Ubiquitin-like" evidence="2">
    <location>
        <begin position="250"/>
        <end position="301"/>
    </location>
</feature>
<accession>A0AAI8VDX6</accession>
<dbReference type="InterPro" id="IPR054464">
    <property type="entry name" value="ULD_fung"/>
</dbReference>
<feature type="region of interest" description="Disordered" evidence="1">
    <location>
        <begin position="50"/>
        <end position="247"/>
    </location>
</feature>
<protein>
    <submittedName>
        <fullName evidence="3">Uu.00g102620.m01.CDS01</fullName>
    </submittedName>
</protein>
<feature type="region of interest" description="Disordered" evidence="1">
    <location>
        <begin position="1"/>
        <end position="32"/>
    </location>
</feature>
<dbReference type="EMBL" id="CAUWAG010000004">
    <property type="protein sequence ID" value="CAJ2502868.1"/>
    <property type="molecule type" value="Genomic_DNA"/>
</dbReference>
<dbReference type="Pfam" id="PF22893">
    <property type="entry name" value="ULD_2"/>
    <property type="match status" value="1"/>
</dbReference>
<name>A0AAI8VDX6_9PEZI</name>
<dbReference type="AlphaFoldDB" id="A0AAI8VDX6"/>
<sequence>MAASTGWTGTAPLDEAPETSSRAGPCGGARVPNIDHRHSEVCLGLASLRSSVPSEPATPACSSGETLEDGIEPGDLGVAEALGPVSSHNGEAPMTAAESPLATGHPDPESVGGVLESQQHTEATLARVADPLGHSADQQEMRKLSGDAECSDPEETGSCIRSSCQEQEHVAVTRDQAQNVVSDTTSPPYTSRQKQKQRAEPEQQSEPGSSQSRPRPPEDEPLAGGPPPFQPLRYGEPGWHRSADRPPKKFPIRFKDAIGRSYAFSWEKANTWGGMERLIRSCFTHVDIIGPYVFEGCYDLIVALPPSMDPYMPFAAQTTTVLNTPTPLVTPLSPGSEAVPVAGSSSTGSTIPPAPTPPEVVFPSVFAPAPGPPVQETPRIVILPELWEDMIEPGMFVEQHLWPFPQLQQEASQGIHPSPGTAGVPPPPPPPMPGGGGGVWARGGGRGGGGGRGRGRGNFVGGGAMEPVIIIPAVVRRPRGKTRKRQDGL</sequence>
<dbReference type="Proteomes" id="UP001295740">
    <property type="component" value="Unassembled WGS sequence"/>
</dbReference>
<feature type="region of interest" description="Disordered" evidence="1">
    <location>
        <begin position="411"/>
        <end position="462"/>
    </location>
</feature>
<keyword evidence="4" id="KW-1185">Reference proteome</keyword>
<feature type="compositionally biased region" description="Basic and acidic residues" evidence="1">
    <location>
        <begin position="137"/>
        <end position="146"/>
    </location>
</feature>
<proteinExistence type="predicted"/>
<organism evidence="3 4">
    <name type="scientific">Anthostomella pinea</name>
    <dbReference type="NCBI Taxonomy" id="933095"/>
    <lineage>
        <taxon>Eukaryota</taxon>
        <taxon>Fungi</taxon>
        <taxon>Dikarya</taxon>
        <taxon>Ascomycota</taxon>
        <taxon>Pezizomycotina</taxon>
        <taxon>Sordariomycetes</taxon>
        <taxon>Xylariomycetidae</taxon>
        <taxon>Xylariales</taxon>
        <taxon>Xylariaceae</taxon>
        <taxon>Anthostomella</taxon>
    </lineage>
</organism>
<evidence type="ECO:0000313" key="4">
    <source>
        <dbReference type="Proteomes" id="UP001295740"/>
    </source>
</evidence>
<reference evidence="3" key="1">
    <citation type="submission" date="2023-10" db="EMBL/GenBank/DDBJ databases">
        <authorList>
            <person name="Hackl T."/>
        </authorList>
    </citation>
    <scope>NUCLEOTIDE SEQUENCE</scope>
</reference>
<feature type="compositionally biased region" description="Basic and acidic residues" evidence="1">
    <location>
        <begin position="238"/>
        <end position="247"/>
    </location>
</feature>
<feature type="compositionally biased region" description="Low complexity" evidence="1">
    <location>
        <begin position="202"/>
        <end position="213"/>
    </location>
</feature>
<evidence type="ECO:0000259" key="2">
    <source>
        <dbReference type="Pfam" id="PF22893"/>
    </source>
</evidence>
<feature type="compositionally biased region" description="Pro residues" evidence="1">
    <location>
        <begin position="424"/>
        <end position="433"/>
    </location>
</feature>
<gene>
    <name evidence="3" type="ORF">KHLLAP_LOCUS3336</name>
</gene>
<feature type="compositionally biased region" description="Polar residues" evidence="1">
    <location>
        <begin position="175"/>
        <end position="192"/>
    </location>
</feature>
<evidence type="ECO:0000256" key="1">
    <source>
        <dbReference type="SAM" id="MobiDB-lite"/>
    </source>
</evidence>
<feature type="compositionally biased region" description="Gly residues" evidence="1">
    <location>
        <begin position="434"/>
        <end position="462"/>
    </location>
</feature>